<reference evidence="9" key="1">
    <citation type="submission" date="2021-07" db="EMBL/GenBank/DDBJ databases">
        <authorList>
            <person name="Catto M.A."/>
            <person name="Jacobson A."/>
            <person name="Kennedy G."/>
            <person name="Labadie P."/>
            <person name="Hunt B.G."/>
            <person name="Srinivasan R."/>
        </authorList>
    </citation>
    <scope>NUCLEOTIDE SEQUENCE</scope>
    <source>
        <strain evidence="9">PL_HMW_Pooled</strain>
        <tissue evidence="9">Head</tissue>
    </source>
</reference>
<keyword evidence="7" id="KW-1133">Transmembrane helix</keyword>
<keyword evidence="4" id="KW-0862">Zinc</keyword>
<keyword evidence="1" id="KW-0479">Metal-binding</keyword>
<comment type="caution">
    <text evidence="9">The sequence shown here is derived from an EMBL/GenBank/DDBJ whole genome shotgun (WGS) entry which is preliminary data.</text>
</comment>
<evidence type="ECO:0000256" key="3">
    <source>
        <dbReference type="ARBA" id="ARBA00022771"/>
    </source>
</evidence>
<dbReference type="GO" id="GO:0000981">
    <property type="term" value="F:DNA-binding transcription factor activity, RNA polymerase II-specific"/>
    <property type="evidence" value="ECO:0007669"/>
    <property type="project" value="TreeGrafter"/>
</dbReference>
<evidence type="ECO:0000313" key="9">
    <source>
        <dbReference type="EMBL" id="KAK3915662.1"/>
    </source>
</evidence>
<sequence>MEMPQVKQGHHLCVLCIYTFFYVWIGAMENRSQYLLCIHCNPYKYLSDLNDLDEHLRNIHADLKSLNCGHCKKSILYRRSLIRHIQNFHIFNRPQQSREVASSSNSEVSVAQGSNLQVKRGEETNQSCLSCLHCAQCTNHSSVVDLKNHLSAFHDGLSSYKCGQCRKDFLHKTSLVRHIESHIKQNKDGVSVDSSDEHSSASDGVNNDGGTFDMEDAGVAAGNINPDSEDISTIPPQPALNMQEEIAMFLLKLRASGNLTNTSIQMIIDNVSILLQNIMLKAKEDTKTFLNSTEVPPENAQNFLSSIFHCNDMFNGLKSIEDQLDFYCERFGLVVPEELFLDTRVENRFDRKWRMFLPKQVSETFQYVSLIQTLTLIVRNDYFRKLILSEEKSSDGVYRSYKDGTDFANNRFLRKYPYALRIVLYYDGLEIANALGSKDVIHALGCFYISIQNLPPEESSLLSSIFLLALCHAIDLKKPGAFKKVLTMFISELKRLQTDEGVEIDLRNGHKFIIRACLVVLTTDTLAAHEVLGFFISSGADKFCRVCLISKKDFMEDTTAIGIRRTQATHERHVQEVEQRPAAARLYGVKERSALFEVMRVPEDSVFDVFHDCVGVIQMLIKLSLYEYVMVRKFFSIRKFNENINLFIIGKPDAKNRPSANLIRMKLYSAGHTLKQYGSQTFCLLRMFPFLISGVNENNKHLQLIFLLQDIMKIGLLNRFGREFHELFISPARDNENDDGDNEEGEDDDNSEEEDDDNDEEDGDPDEPAPNRRRGWTSKKLKKGINKLHHLMHYAEQIREKGPIIRHWCARCEGRHRILRKHSAVQCNFKNPPKTMARMFQLSTLSAFLARNSPHADKVNLSGAVSVSVRHSSYTALLSDVGFQEDDFINIVESAQVCGEEYQSGLFVMLKQEGSVQPVFAVIVDVIANTSEPTQVFLVVDKCRNITLSANYNAYRIPNQFEETHVLVNVKSLANHRPIAPWCPIDSKDNMEFYLSPRTVTV</sequence>
<dbReference type="PROSITE" id="PS50157">
    <property type="entry name" value="ZINC_FINGER_C2H2_2"/>
    <property type="match status" value="2"/>
</dbReference>
<evidence type="ECO:0000313" key="10">
    <source>
        <dbReference type="Proteomes" id="UP001219518"/>
    </source>
</evidence>
<evidence type="ECO:0000256" key="4">
    <source>
        <dbReference type="ARBA" id="ARBA00022833"/>
    </source>
</evidence>
<gene>
    <name evidence="9" type="ORF">KUF71_024805</name>
</gene>
<evidence type="ECO:0000256" key="1">
    <source>
        <dbReference type="ARBA" id="ARBA00022723"/>
    </source>
</evidence>
<keyword evidence="2" id="KW-0677">Repeat</keyword>
<keyword evidence="10" id="KW-1185">Reference proteome</keyword>
<dbReference type="GO" id="GO:0005634">
    <property type="term" value="C:nucleus"/>
    <property type="evidence" value="ECO:0007669"/>
    <property type="project" value="TreeGrafter"/>
</dbReference>
<dbReference type="InterPro" id="IPR013087">
    <property type="entry name" value="Znf_C2H2_type"/>
</dbReference>
<dbReference type="SMART" id="SM00355">
    <property type="entry name" value="ZnF_C2H2"/>
    <property type="match status" value="4"/>
</dbReference>
<dbReference type="AlphaFoldDB" id="A0AAE1H6C1"/>
<reference evidence="9" key="2">
    <citation type="journal article" date="2023" name="BMC Genomics">
        <title>Pest status, molecular evolution, and epigenetic factors derived from the genome assembly of Frankliniella fusca, a thysanopteran phytovirus vector.</title>
        <authorList>
            <person name="Catto M.A."/>
            <person name="Labadie P.E."/>
            <person name="Jacobson A.L."/>
            <person name="Kennedy G.G."/>
            <person name="Srinivasan R."/>
            <person name="Hunt B.G."/>
        </authorList>
    </citation>
    <scope>NUCLEOTIDE SEQUENCE</scope>
    <source>
        <strain evidence="9">PL_HMW_Pooled</strain>
    </source>
</reference>
<name>A0AAE1H6C1_9NEOP</name>
<dbReference type="PANTHER" id="PTHR24408:SF58">
    <property type="entry name" value="TRANSCRIPTION FACTOR (TFIIIA), PUTATIVE (AFU_ORTHOLOGUE AFUA_1G05150)-RELATED"/>
    <property type="match status" value="1"/>
</dbReference>
<feature type="domain" description="C2H2-type" evidence="8">
    <location>
        <begin position="66"/>
        <end position="94"/>
    </location>
</feature>
<feature type="region of interest" description="Disordered" evidence="6">
    <location>
        <begin position="186"/>
        <end position="212"/>
    </location>
</feature>
<dbReference type="PROSITE" id="PS00028">
    <property type="entry name" value="ZINC_FINGER_C2H2_1"/>
    <property type="match status" value="2"/>
</dbReference>
<dbReference type="Gene3D" id="3.30.160.60">
    <property type="entry name" value="Classic Zinc Finger"/>
    <property type="match status" value="2"/>
</dbReference>
<dbReference type="GO" id="GO:0043565">
    <property type="term" value="F:sequence-specific DNA binding"/>
    <property type="evidence" value="ECO:0007669"/>
    <property type="project" value="TreeGrafter"/>
</dbReference>
<keyword evidence="7" id="KW-0812">Transmembrane</keyword>
<dbReference type="SUPFAM" id="SSF57667">
    <property type="entry name" value="beta-beta-alpha zinc fingers"/>
    <property type="match status" value="1"/>
</dbReference>
<dbReference type="EMBL" id="JAHWGI010000446">
    <property type="protein sequence ID" value="KAK3915662.1"/>
    <property type="molecule type" value="Genomic_DNA"/>
</dbReference>
<accession>A0AAE1H6C1</accession>
<evidence type="ECO:0000259" key="8">
    <source>
        <dbReference type="PROSITE" id="PS50157"/>
    </source>
</evidence>
<evidence type="ECO:0000256" key="6">
    <source>
        <dbReference type="SAM" id="MobiDB-lite"/>
    </source>
</evidence>
<dbReference type="Proteomes" id="UP001219518">
    <property type="component" value="Unassembled WGS sequence"/>
</dbReference>
<feature type="transmembrane region" description="Helical" evidence="7">
    <location>
        <begin position="12"/>
        <end position="28"/>
    </location>
</feature>
<feature type="domain" description="C2H2-type" evidence="8">
    <location>
        <begin position="160"/>
        <end position="187"/>
    </location>
</feature>
<dbReference type="InterPro" id="IPR036236">
    <property type="entry name" value="Znf_C2H2_sf"/>
</dbReference>
<dbReference type="PANTHER" id="PTHR24408">
    <property type="entry name" value="ZINC FINGER PROTEIN"/>
    <property type="match status" value="1"/>
</dbReference>
<evidence type="ECO:0000256" key="7">
    <source>
        <dbReference type="SAM" id="Phobius"/>
    </source>
</evidence>
<feature type="compositionally biased region" description="Acidic residues" evidence="6">
    <location>
        <begin position="736"/>
        <end position="767"/>
    </location>
</feature>
<protein>
    <submittedName>
        <fullName evidence="9">Zinc finger protein 814</fullName>
    </submittedName>
</protein>
<dbReference type="GO" id="GO:0008270">
    <property type="term" value="F:zinc ion binding"/>
    <property type="evidence" value="ECO:0007669"/>
    <property type="project" value="UniProtKB-KW"/>
</dbReference>
<keyword evidence="7" id="KW-0472">Membrane</keyword>
<feature type="region of interest" description="Disordered" evidence="6">
    <location>
        <begin position="731"/>
        <end position="779"/>
    </location>
</feature>
<proteinExistence type="predicted"/>
<keyword evidence="3 5" id="KW-0863">Zinc-finger</keyword>
<evidence type="ECO:0000256" key="2">
    <source>
        <dbReference type="ARBA" id="ARBA00022737"/>
    </source>
</evidence>
<organism evidence="9 10">
    <name type="scientific">Frankliniella fusca</name>
    <dbReference type="NCBI Taxonomy" id="407009"/>
    <lineage>
        <taxon>Eukaryota</taxon>
        <taxon>Metazoa</taxon>
        <taxon>Ecdysozoa</taxon>
        <taxon>Arthropoda</taxon>
        <taxon>Hexapoda</taxon>
        <taxon>Insecta</taxon>
        <taxon>Pterygota</taxon>
        <taxon>Neoptera</taxon>
        <taxon>Paraneoptera</taxon>
        <taxon>Thysanoptera</taxon>
        <taxon>Terebrantia</taxon>
        <taxon>Thripoidea</taxon>
        <taxon>Thripidae</taxon>
        <taxon>Frankliniella</taxon>
    </lineage>
</organism>
<evidence type="ECO:0000256" key="5">
    <source>
        <dbReference type="PROSITE-ProRule" id="PRU00042"/>
    </source>
</evidence>